<dbReference type="AlphaFoldDB" id="A0A850CCZ3"/>
<evidence type="ECO:0000313" key="2">
    <source>
        <dbReference type="EMBL" id="NUQ89819.1"/>
    </source>
</evidence>
<gene>
    <name evidence="2" type="ORF">HOQ43_15335</name>
</gene>
<organism evidence="2 3">
    <name type="scientific">Glycomyces artemisiae</name>
    <dbReference type="NCBI Taxonomy" id="1076443"/>
    <lineage>
        <taxon>Bacteria</taxon>
        <taxon>Bacillati</taxon>
        <taxon>Actinomycetota</taxon>
        <taxon>Actinomycetes</taxon>
        <taxon>Glycomycetales</taxon>
        <taxon>Glycomycetaceae</taxon>
        <taxon>Glycomyces</taxon>
    </lineage>
</organism>
<evidence type="ECO:0000313" key="3">
    <source>
        <dbReference type="Proteomes" id="UP000574690"/>
    </source>
</evidence>
<accession>A0A850CCZ3</accession>
<feature type="compositionally biased region" description="Polar residues" evidence="1">
    <location>
        <begin position="374"/>
        <end position="392"/>
    </location>
</feature>
<sequence length="442" mass="44751">AAPNPPAGTAPSDAAATPTTDTPAPGATDAPAAQDTPKAPETPAGSESPKTSDKPSGEAPPKGTTEPNGTDAPKEETPKEGAQDYAGVGIKVSLPSKISVYSTVHAKVTVTNNSTDEVGAVPLRAVIQLGGRLDGQITGSYRQADGTTKKVTFLQSPTGAFSAGLVVTGGQPGAVTTVDLALTFNVEIVNDLAAQGSLTVGVDAPGGSQGTQDFRFFHGTPDMERMKLSLSGLPSKAERDRPFTMTVGTDNPTDSDFRPIKTGVLFLSNADDPGQSSAHGLTRADAVVEVRAADGTFSQVPVQQYAPNVLIVAIPDPGGMPHQKWSTDVRVTIKGSAPTEIRDLLLEFGMGTGYGSPKAATATLPLGAADTKPNPDTSTPGSTQSRADNVSAVTTPTTVPTGALPKTGASGDIPALVGAGGLLVLAGACAVTASRARRRPQS</sequence>
<feature type="region of interest" description="Disordered" evidence="1">
    <location>
        <begin position="1"/>
        <end position="84"/>
    </location>
</feature>
<evidence type="ECO:0000256" key="1">
    <source>
        <dbReference type="SAM" id="MobiDB-lite"/>
    </source>
</evidence>
<feature type="non-terminal residue" evidence="2">
    <location>
        <position position="1"/>
    </location>
</feature>
<protein>
    <recommendedName>
        <fullName evidence="4">LPXTG-motif cell wall-anchored protein</fullName>
    </recommendedName>
</protein>
<dbReference type="Proteomes" id="UP000574690">
    <property type="component" value="Unassembled WGS sequence"/>
</dbReference>
<name>A0A850CCZ3_9ACTN</name>
<evidence type="ECO:0008006" key="4">
    <source>
        <dbReference type="Google" id="ProtNLM"/>
    </source>
</evidence>
<feature type="region of interest" description="Disordered" evidence="1">
    <location>
        <begin position="235"/>
        <end position="254"/>
    </location>
</feature>
<feature type="region of interest" description="Disordered" evidence="1">
    <location>
        <begin position="365"/>
        <end position="406"/>
    </location>
</feature>
<dbReference type="EMBL" id="JABFXE010000643">
    <property type="protein sequence ID" value="NUQ89819.1"/>
    <property type="molecule type" value="Genomic_DNA"/>
</dbReference>
<feature type="compositionally biased region" description="Basic and acidic residues" evidence="1">
    <location>
        <begin position="72"/>
        <end position="82"/>
    </location>
</feature>
<comment type="caution">
    <text evidence="2">The sequence shown here is derived from an EMBL/GenBank/DDBJ whole genome shotgun (WGS) entry which is preliminary data.</text>
</comment>
<reference evidence="2 3" key="1">
    <citation type="submission" date="2020-05" db="EMBL/GenBank/DDBJ databases">
        <title>DNA-SIP metagenomic assembled genomes.</title>
        <authorList>
            <person name="Yu J."/>
        </authorList>
    </citation>
    <scope>NUCLEOTIDE SEQUENCE [LARGE SCALE GENOMIC DNA]</scope>
    <source>
        <strain evidence="2">Bin5.27</strain>
    </source>
</reference>
<feature type="compositionally biased region" description="Low complexity" evidence="1">
    <location>
        <begin position="9"/>
        <end position="39"/>
    </location>
</feature>
<proteinExistence type="predicted"/>